<evidence type="ECO:0000256" key="3">
    <source>
        <dbReference type="ARBA" id="ARBA00022448"/>
    </source>
</evidence>
<dbReference type="SUPFAM" id="SSF161098">
    <property type="entry name" value="MetI-like"/>
    <property type="match status" value="1"/>
</dbReference>
<feature type="transmembrane region" description="Helical" evidence="9">
    <location>
        <begin position="265"/>
        <end position="286"/>
    </location>
</feature>
<dbReference type="NCBIfam" id="TIGR01726">
    <property type="entry name" value="HEQRo_perm_3TM"/>
    <property type="match status" value="1"/>
</dbReference>
<dbReference type="Proteomes" id="UP001220964">
    <property type="component" value="Unassembled WGS sequence"/>
</dbReference>
<dbReference type="AlphaFoldDB" id="A0AAE3NR93"/>
<keyword evidence="3 9" id="KW-0813">Transport</keyword>
<evidence type="ECO:0000256" key="2">
    <source>
        <dbReference type="ARBA" id="ARBA00010072"/>
    </source>
</evidence>
<comment type="similarity">
    <text evidence="2">Belongs to the binding-protein-dependent transport system permease family. HisMQ subfamily.</text>
</comment>
<protein>
    <submittedName>
        <fullName evidence="11">Amino acid ABC transporter permease</fullName>
    </submittedName>
</protein>
<comment type="caution">
    <text evidence="11">The sequence shown here is derived from an EMBL/GenBank/DDBJ whole genome shotgun (WGS) entry which is preliminary data.</text>
</comment>
<evidence type="ECO:0000313" key="11">
    <source>
        <dbReference type="EMBL" id="MDF0600981.1"/>
    </source>
</evidence>
<evidence type="ECO:0000256" key="8">
    <source>
        <dbReference type="ARBA" id="ARBA00023136"/>
    </source>
</evidence>
<evidence type="ECO:0000259" key="10">
    <source>
        <dbReference type="PROSITE" id="PS50928"/>
    </source>
</evidence>
<feature type="transmembrane region" description="Helical" evidence="9">
    <location>
        <begin position="72"/>
        <end position="99"/>
    </location>
</feature>
<feature type="transmembrane region" description="Helical" evidence="9">
    <location>
        <begin position="128"/>
        <end position="148"/>
    </location>
</feature>
<organism evidence="11 12">
    <name type="scientific">Psychromarinibacter sediminicola</name>
    <dbReference type="NCBI Taxonomy" id="3033385"/>
    <lineage>
        <taxon>Bacteria</taxon>
        <taxon>Pseudomonadati</taxon>
        <taxon>Pseudomonadota</taxon>
        <taxon>Alphaproteobacteria</taxon>
        <taxon>Rhodobacterales</taxon>
        <taxon>Paracoccaceae</taxon>
        <taxon>Psychromarinibacter</taxon>
    </lineage>
</organism>
<feature type="transmembrane region" description="Helical" evidence="9">
    <location>
        <begin position="106"/>
        <end position="122"/>
    </location>
</feature>
<dbReference type="PROSITE" id="PS50928">
    <property type="entry name" value="ABC_TM1"/>
    <property type="match status" value="1"/>
</dbReference>
<accession>A0AAE3NR93</accession>
<dbReference type="RefSeq" id="WP_275567123.1">
    <property type="nucleotide sequence ID" value="NZ_JARGYC010000020.1"/>
</dbReference>
<proteinExistence type="inferred from homology"/>
<keyword evidence="5 9" id="KW-0812">Transmembrane</keyword>
<evidence type="ECO:0000256" key="1">
    <source>
        <dbReference type="ARBA" id="ARBA00004429"/>
    </source>
</evidence>
<dbReference type="GO" id="GO:0022857">
    <property type="term" value="F:transmembrane transporter activity"/>
    <property type="evidence" value="ECO:0007669"/>
    <property type="project" value="InterPro"/>
</dbReference>
<feature type="transmembrane region" description="Helical" evidence="9">
    <location>
        <begin position="33"/>
        <end position="52"/>
    </location>
</feature>
<dbReference type="GO" id="GO:0006865">
    <property type="term" value="P:amino acid transport"/>
    <property type="evidence" value="ECO:0007669"/>
    <property type="project" value="UniProtKB-KW"/>
</dbReference>
<dbReference type="InterPro" id="IPR035906">
    <property type="entry name" value="MetI-like_sf"/>
</dbReference>
<evidence type="ECO:0000313" key="12">
    <source>
        <dbReference type="Proteomes" id="UP001220964"/>
    </source>
</evidence>
<keyword evidence="12" id="KW-1185">Reference proteome</keyword>
<name>A0AAE3NR93_9RHOB</name>
<evidence type="ECO:0000256" key="6">
    <source>
        <dbReference type="ARBA" id="ARBA00022970"/>
    </source>
</evidence>
<reference evidence="11" key="1">
    <citation type="submission" date="2023-03" db="EMBL/GenBank/DDBJ databases">
        <title>Multiphase analysis and comparison of six strains from genera Psychromarinibacter, Lutimaribacter, and Maritimibacter, including a novel species: Psychromarinibacter sediminicola sp. nov.</title>
        <authorList>
            <person name="Wang Y.-H."/>
            <person name="Ye M.-Q."/>
            <person name="Du Z.-J."/>
        </authorList>
    </citation>
    <scope>NUCLEOTIDE SEQUENCE</scope>
    <source>
        <strain evidence="11">C21-152</strain>
    </source>
</reference>
<gene>
    <name evidence="11" type="ORF">P1J78_09585</name>
</gene>
<keyword evidence="6" id="KW-0029">Amino-acid transport</keyword>
<evidence type="ECO:0000256" key="5">
    <source>
        <dbReference type="ARBA" id="ARBA00022692"/>
    </source>
</evidence>
<dbReference type="InterPro" id="IPR010065">
    <property type="entry name" value="AA_ABC_transptr_permease_3TM"/>
</dbReference>
<evidence type="ECO:0000256" key="9">
    <source>
        <dbReference type="RuleBase" id="RU363032"/>
    </source>
</evidence>
<keyword evidence="8 9" id="KW-0472">Membrane</keyword>
<evidence type="ECO:0000256" key="4">
    <source>
        <dbReference type="ARBA" id="ARBA00022475"/>
    </source>
</evidence>
<feature type="domain" description="ABC transmembrane type-1" evidence="10">
    <location>
        <begin position="76"/>
        <end position="283"/>
    </location>
</feature>
<dbReference type="Gene3D" id="1.10.3720.10">
    <property type="entry name" value="MetI-like"/>
    <property type="match status" value="1"/>
</dbReference>
<dbReference type="Pfam" id="PF00528">
    <property type="entry name" value="BPD_transp_1"/>
    <property type="match status" value="1"/>
</dbReference>
<keyword evidence="4" id="KW-1003">Cell membrane</keyword>
<feature type="transmembrane region" description="Helical" evidence="9">
    <location>
        <begin position="160"/>
        <end position="179"/>
    </location>
</feature>
<dbReference type="GO" id="GO:0043190">
    <property type="term" value="C:ATP-binding cassette (ABC) transporter complex"/>
    <property type="evidence" value="ECO:0007669"/>
    <property type="project" value="InterPro"/>
</dbReference>
<evidence type="ECO:0000256" key="7">
    <source>
        <dbReference type="ARBA" id="ARBA00022989"/>
    </source>
</evidence>
<dbReference type="CDD" id="cd06261">
    <property type="entry name" value="TM_PBP2"/>
    <property type="match status" value="1"/>
</dbReference>
<sequence>MNSETIQTHPSAPGSANDESATYFPVYKEKSRWSFVVGTVAILILAGAFYGLVTNQNMKWSVFLEYLFSGPIMSGLIVTIELSAFALAVGLALGIFVALGRMSDNIVISNISAFYVWVLRGLPAIVQLLIWGNIGLFVPVIVLGVPFTDIALGEVRVATYLTPFVASFVALGLAESAYMGEIIRGGLQSIDSGQREAAFALGMRRGRILRRIILPQAMRAIVPSLGNQFSNIIKASALVSVIAGGDLLTTAQNIAGQNYRVMEMLFVASFWYLAILAVMSPVQHLIEKRTRRMDR</sequence>
<keyword evidence="7 9" id="KW-1133">Transmembrane helix</keyword>
<dbReference type="EMBL" id="JARGYC010000020">
    <property type="protein sequence ID" value="MDF0600981.1"/>
    <property type="molecule type" value="Genomic_DNA"/>
</dbReference>
<comment type="subcellular location">
    <subcellularLocation>
        <location evidence="1">Cell inner membrane</location>
        <topology evidence="1">Multi-pass membrane protein</topology>
    </subcellularLocation>
    <subcellularLocation>
        <location evidence="9">Cell membrane</location>
        <topology evidence="9">Multi-pass membrane protein</topology>
    </subcellularLocation>
</comment>
<dbReference type="PANTHER" id="PTHR30614:SF0">
    <property type="entry name" value="L-CYSTINE TRANSPORT SYSTEM PERMEASE PROTEIN TCYL"/>
    <property type="match status" value="1"/>
</dbReference>
<dbReference type="PANTHER" id="PTHR30614">
    <property type="entry name" value="MEMBRANE COMPONENT OF AMINO ACID ABC TRANSPORTER"/>
    <property type="match status" value="1"/>
</dbReference>
<dbReference type="InterPro" id="IPR000515">
    <property type="entry name" value="MetI-like"/>
</dbReference>
<dbReference type="InterPro" id="IPR043429">
    <property type="entry name" value="ArtM/GltK/GlnP/TcyL/YhdX-like"/>
</dbReference>